<evidence type="ECO:0000256" key="2">
    <source>
        <dbReference type="SAM" id="SignalP"/>
    </source>
</evidence>
<feature type="chain" id="PRO_5030025280" description="Secreted protein" evidence="2">
    <location>
        <begin position="31"/>
        <end position="112"/>
    </location>
</feature>
<accession>A0A1A6XRC8</accession>
<evidence type="ECO:0000256" key="1">
    <source>
        <dbReference type="SAM" id="MobiDB-lite"/>
    </source>
</evidence>
<evidence type="ECO:0008006" key="5">
    <source>
        <dbReference type="Google" id="ProtNLM"/>
    </source>
</evidence>
<dbReference type="RefSeq" id="WP_053498807.1">
    <property type="nucleotide sequence ID" value="NZ_CABMJM010000016.1"/>
</dbReference>
<evidence type="ECO:0000313" key="4">
    <source>
        <dbReference type="Proteomes" id="UP000216433"/>
    </source>
</evidence>
<evidence type="ECO:0000313" key="3">
    <source>
        <dbReference type="EMBL" id="PAM69041.1"/>
    </source>
</evidence>
<dbReference type="Proteomes" id="UP000216433">
    <property type="component" value="Unassembled WGS sequence"/>
</dbReference>
<name>A0A1A6XRC8_STEMA</name>
<proteinExistence type="predicted"/>
<comment type="caution">
    <text evidence="3">The sequence shown here is derived from an EMBL/GenBank/DDBJ whole genome shotgun (WGS) entry which is preliminary data.</text>
</comment>
<organism evidence="3 4">
    <name type="scientific">Stenotrophomonas maltophilia</name>
    <name type="common">Pseudomonas maltophilia</name>
    <name type="synonym">Xanthomonas maltophilia</name>
    <dbReference type="NCBI Taxonomy" id="40324"/>
    <lineage>
        <taxon>Bacteria</taxon>
        <taxon>Pseudomonadati</taxon>
        <taxon>Pseudomonadota</taxon>
        <taxon>Gammaproteobacteria</taxon>
        <taxon>Lysobacterales</taxon>
        <taxon>Lysobacteraceae</taxon>
        <taxon>Stenotrophomonas</taxon>
        <taxon>Stenotrophomonas maltophilia group</taxon>
    </lineage>
</organism>
<dbReference type="AlphaFoldDB" id="A0A1A6XRC8"/>
<feature type="region of interest" description="Disordered" evidence="1">
    <location>
        <begin position="42"/>
        <end position="65"/>
    </location>
</feature>
<keyword evidence="2" id="KW-0732">Signal</keyword>
<feature type="signal peptide" evidence="2">
    <location>
        <begin position="1"/>
        <end position="30"/>
    </location>
</feature>
<dbReference type="EMBL" id="NJGC01000022">
    <property type="protein sequence ID" value="PAM69041.1"/>
    <property type="molecule type" value="Genomic_DNA"/>
</dbReference>
<reference evidence="3 4" key="1">
    <citation type="submission" date="2017-06" db="EMBL/GenBank/DDBJ databases">
        <title>Genome sequencing and assembly of Stenotrophomonas maltophilia DF07.</title>
        <authorList>
            <person name="Iyer R."/>
        </authorList>
    </citation>
    <scope>NUCLEOTIDE SEQUENCE [LARGE SCALE GENOMIC DNA]</scope>
    <source>
        <strain evidence="3 4">DF07</strain>
    </source>
</reference>
<sequence length="112" mass="11976">MRRITRQLRTYLMMLLMAAFVVVPVADVLACAVEPHDTTAVHVESNANDAEGDSDSKHAGACSHNHCHHSNLSLPASTLAAFGAPLPARWMNAGDAATYAVAQDELTRPPRA</sequence>
<gene>
    <name evidence="3" type="ORF">CEK00_16995</name>
</gene>
<dbReference type="GeneID" id="97263206"/>
<protein>
    <recommendedName>
        <fullName evidence="5">Secreted protein</fullName>
    </recommendedName>
</protein>